<proteinExistence type="predicted"/>
<feature type="compositionally biased region" description="Basic and acidic residues" evidence="1">
    <location>
        <begin position="143"/>
        <end position="152"/>
    </location>
</feature>
<feature type="compositionally biased region" description="Polar residues" evidence="1">
    <location>
        <begin position="31"/>
        <end position="40"/>
    </location>
</feature>
<sequence>MKRQNKDFSGTVTPLFATMLVPPVVKGEGSGQSSKPQLPSLTAPLEHDLATVGDEVVYTGEDDRVVRAVTTAASLEAEHESGNINKTQPTATLNEPSPQGTGSGSRPRRHITTLGDMNSQTRFETASKQSHDLPLSKVNTPGSREDSMEHQD</sequence>
<feature type="region of interest" description="Disordered" evidence="1">
    <location>
        <begin position="24"/>
        <end position="44"/>
    </location>
</feature>
<dbReference type="EMBL" id="BKCJ010481444">
    <property type="protein sequence ID" value="GFA75314.1"/>
    <property type="molecule type" value="Genomic_DNA"/>
</dbReference>
<protein>
    <submittedName>
        <fullName evidence="2">Uncharacterized protein</fullName>
    </submittedName>
</protein>
<name>A0A699K821_TANCI</name>
<feature type="non-terminal residue" evidence="2">
    <location>
        <position position="152"/>
    </location>
</feature>
<evidence type="ECO:0000313" key="2">
    <source>
        <dbReference type="EMBL" id="GFA75314.1"/>
    </source>
</evidence>
<dbReference type="AlphaFoldDB" id="A0A699K821"/>
<feature type="compositionally biased region" description="Polar residues" evidence="1">
    <location>
        <begin position="115"/>
        <end position="128"/>
    </location>
</feature>
<accession>A0A699K821</accession>
<reference evidence="2" key="1">
    <citation type="journal article" date="2019" name="Sci. Rep.">
        <title>Draft genome of Tanacetum cinerariifolium, the natural source of mosquito coil.</title>
        <authorList>
            <person name="Yamashiro T."/>
            <person name="Shiraishi A."/>
            <person name="Satake H."/>
            <person name="Nakayama K."/>
        </authorList>
    </citation>
    <scope>NUCLEOTIDE SEQUENCE</scope>
</reference>
<feature type="region of interest" description="Disordered" evidence="1">
    <location>
        <begin position="74"/>
        <end position="152"/>
    </location>
</feature>
<organism evidence="2">
    <name type="scientific">Tanacetum cinerariifolium</name>
    <name type="common">Dalmatian daisy</name>
    <name type="synonym">Chrysanthemum cinerariifolium</name>
    <dbReference type="NCBI Taxonomy" id="118510"/>
    <lineage>
        <taxon>Eukaryota</taxon>
        <taxon>Viridiplantae</taxon>
        <taxon>Streptophyta</taxon>
        <taxon>Embryophyta</taxon>
        <taxon>Tracheophyta</taxon>
        <taxon>Spermatophyta</taxon>
        <taxon>Magnoliopsida</taxon>
        <taxon>eudicotyledons</taxon>
        <taxon>Gunneridae</taxon>
        <taxon>Pentapetalae</taxon>
        <taxon>asterids</taxon>
        <taxon>campanulids</taxon>
        <taxon>Asterales</taxon>
        <taxon>Asteraceae</taxon>
        <taxon>Asteroideae</taxon>
        <taxon>Anthemideae</taxon>
        <taxon>Anthemidinae</taxon>
        <taxon>Tanacetum</taxon>
    </lineage>
</organism>
<gene>
    <name evidence="2" type="ORF">Tci_647286</name>
</gene>
<comment type="caution">
    <text evidence="2">The sequence shown here is derived from an EMBL/GenBank/DDBJ whole genome shotgun (WGS) entry which is preliminary data.</text>
</comment>
<feature type="compositionally biased region" description="Polar residues" evidence="1">
    <location>
        <begin position="82"/>
        <end position="100"/>
    </location>
</feature>
<evidence type="ECO:0000256" key="1">
    <source>
        <dbReference type="SAM" id="MobiDB-lite"/>
    </source>
</evidence>